<dbReference type="GO" id="GO:0002939">
    <property type="term" value="P:tRNA N1-guanine methylation"/>
    <property type="evidence" value="ECO:0007669"/>
    <property type="project" value="TreeGrafter"/>
</dbReference>
<dbReference type="KEGG" id="mnh:FG904_03045"/>
<evidence type="ECO:0000256" key="12">
    <source>
        <dbReference type="ARBA" id="ARBA00029736"/>
    </source>
</evidence>
<evidence type="ECO:0000256" key="16">
    <source>
        <dbReference type="PIRSR" id="PIRSR000386-1"/>
    </source>
</evidence>
<evidence type="ECO:0000256" key="10">
    <source>
        <dbReference type="ARBA" id="ARBA00022691"/>
    </source>
</evidence>
<evidence type="ECO:0000313" key="21">
    <source>
        <dbReference type="Proteomes" id="UP000305457"/>
    </source>
</evidence>
<dbReference type="EMBL" id="CP040825">
    <property type="protein sequence ID" value="QCZ36960.1"/>
    <property type="molecule type" value="Genomic_DNA"/>
</dbReference>
<feature type="binding site" evidence="15 16">
    <location>
        <begin position="129"/>
        <end position="134"/>
    </location>
    <ligand>
        <name>S-adenosyl-L-methionine</name>
        <dbReference type="ChEBI" id="CHEBI:59789"/>
    </ligand>
</feature>
<gene>
    <name evidence="15 20" type="primary">trmD</name>
    <name evidence="19" type="ORF">FG904_03045</name>
    <name evidence="20" type="ORF">FIV53_02995</name>
</gene>
<evidence type="ECO:0000256" key="7">
    <source>
        <dbReference type="ARBA" id="ARBA00022490"/>
    </source>
</evidence>
<comment type="subunit">
    <text evidence="4 15 17">Homodimer.</text>
</comment>
<dbReference type="AlphaFoldDB" id="A0A4Y6I6T1"/>
<comment type="catalytic activity">
    <reaction evidence="14 15 17">
        <text>guanosine(37) in tRNA + S-adenosyl-L-methionine = N(1)-methylguanosine(37) in tRNA + S-adenosyl-L-homocysteine + H(+)</text>
        <dbReference type="Rhea" id="RHEA:36899"/>
        <dbReference type="Rhea" id="RHEA-COMP:10145"/>
        <dbReference type="Rhea" id="RHEA-COMP:10147"/>
        <dbReference type="ChEBI" id="CHEBI:15378"/>
        <dbReference type="ChEBI" id="CHEBI:57856"/>
        <dbReference type="ChEBI" id="CHEBI:59789"/>
        <dbReference type="ChEBI" id="CHEBI:73542"/>
        <dbReference type="ChEBI" id="CHEBI:74269"/>
        <dbReference type="EC" id="2.1.1.228"/>
    </reaction>
</comment>
<name>A0A4Y6I6T1_9MOLU</name>
<keyword evidence="10 15" id="KW-0949">S-adenosyl-L-methionine</keyword>
<dbReference type="HAMAP" id="MF_00605">
    <property type="entry name" value="TrmD"/>
    <property type="match status" value="1"/>
</dbReference>
<dbReference type="CDD" id="cd18080">
    <property type="entry name" value="TrmD-like"/>
    <property type="match status" value="1"/>
</dbReference>
<organism evidence="20 22">
    <name type="scientific">Mycoplasma nasistruthionis</name>
    <dbReference type="NCBI Taxonomy" id="353852"/>
    <lineage>
        <taxon>Bacteria</taxon>
        <taxon>Bacillati</taxon>
        <taxon>Mycoplasmatota</taxon>
        <taxon>Mollicutes</taxon>
        <taxon>Mycoplasmataceae</taxon>
        <taxon>Mycoplasma</taxon>
    </lineage>
</organism>
<dbReference type="Gene3D" id="1.10.1270.20">
    <property type="entry name" value="tRNA(m1g37)methyltransferase, domain 2"/>
    <property type="match status" value="1"/>
</dbReference>
<dbReference type="NCBIfam" id="NF000648">
    <property type="entry name" value="PRK00026.1"/>
    <property type="match status" value="1"/>
</dbReference>
<evidence type="ECO:0000256" key="1">
    <source>
        <dbReference type="ARBA" id="ARBA00002634"/>
    </source>
</evidence>
<evidence type="ECO:0000313" key="19">
    <source>
        <dbReference type="EMBL" id="QCZ36960.1"/>
    </source>
</evidence>
<comment type="similarity">
    <text evidence="3 15 17">Belongs to the RNA methyltransferase TrmD family.</text>
</comment>
<keyword evidence="7 15" id="KW-0963">Cytoplasm</keyword>
<feature type="binding site" evidence="15 16">
    <location>
        <position position="110"/>
    </location>
    <ligand>
        <name>S-adenosyl-L-methionine</name>
        <dbReference type="ChEBI" id="CHEBI:59789"/>
    </ligand>
</feature>
<evidence type="ECO:0000256" key="11">
    <source>
        <dbReference type="ARBA" id="ARBA00022694"/>
    </source>
</evidence>
<dbReference type="InterPro" id="IPR023148">
    <property type="entry name" value="tRNA_m1G_MeTrfase_C_sf"/>
</dbReference>
<accession>A0A4Y6I6T1</accession>
<keyword evidence="11 15" id="KW-0819">tRNA processing</keyword>
<evidence type="ECO:0000259" key="18">
    <source>
        <dbReference type="Pfam" id="PF01746"/>
    </source>
</evidence>
<dbReference type="FunFam" id="3.40.1280.10:FF:000001">
    <property type="entry name" value="tRNA (guanine-N(1)-)-methyltransferase"/>
    <property type="match status" value="1"/>
</dbReference>
<evidence type="ECO:0000256" key="14">
    <source>
        <dbReference type="ARBA" id="ARBA00047783"/>
    </source>
</evidence>
<dbReference type="EC" id="2.1.1.228" evidence="5 15"/>
<dbReference type="Proteomes" id="UP000305457">
    <property type="component" value="Chromosome"/>
</dbReference>
<comment type="function">
    <text evidence="1 15 17">Specifically methylates guanosine-37 in various tRNAs.</text>
</comment>
<reference evidence="19 21" key="2">
    <citation type="submission" date="2019-06" db="EMBL/GenBank/DDBJ databases">
        <title>Mycoplasma sp. 2F1A isolated from ostrich.</title>
        <authorList>
            <person name="Spergser J."/>
        </authorList>
    </citation>
    <scope>NUCLEOTIDE SEQUENCE [LARGE SCALE GENOMIC DNA]</scope>
    <source>
        <strain evidence="19 21">2F1A</strain>
    </source>
</reference>
<dbReference type="SUPFAM" id="SSF75217">
    <property type="entry name" value="alpha/beta knot"/>
    <property type="match status" value="1"/>
</dbReference>
<dbReference type="Pfam" id="PF01746">
    <property type="entry name" value="tRNA_m1G_MT"/>
    <property type="match status" value="1"/>
</dbReference>
<dbReference type="RefSeq" id="WP_139592440.1">
    <property type="nucleotide sequence ID" value="NZ_CP040825.1"/>
</dbReference>
<dbReference type="InterPro" id="IPR002649">
    <property type="entry name" value="tRNA_m1G_MeTrfase_TrmD"/>
</dbReference>
<evidence type="ECO:0000256" key="2">
    <source>
        <dbReference type="ARBA" id="ARBA00004496"/>
    </source>
</evidence>
<dbReference type="InterPro" id="IPR029026">
    <property type="entry name" value="tRNA_m1G_MTases_N"/>
</dbReference>
<dbReference type="InterPro" id="IPR016009">
    <property type="entry name" value="tRNA_MeTrfase_TRMD/TRM10"/>
</dbReference>
<keyword evidence="9 15" id="KW-0808">Transferase</keyword>
<dbReference type="GO" id="GO:0005829">
    <property type="term" value="C:cytosol"/>
    <property type="evidence" value="ECO:0007669"/>
    <property type="project" value="TreeGrafter"/>
</dbReference>
<dbReference type="PANTHER" id="PTHR46417:SF1">
    <property type="entry name" value="TRNA (GUANINE-N(1)-)-METHYLTRANSFERASE"/>
    <property type="match status" value="1"/>
</dbReference>
<evidence type="ECO:0000256" key="13">
    <source>
        <dbReference type="ARBA" id="ARBA00033392"/>
    </source>
</evidence>
<dbReference type="OrthoDB" id="9807416at2"/>
<dbReference type="NCBIfam" id="TIGR00088">
    <property type="entry name" value="trmD"/>
    <property type="match status" value="1"/>
</dbReference>
<feature type="domain" description="tRNA methyltransferase TRMD/TRM10-type" evidence="18">
    <location>
        <begin position="1"/>
        <end position="229"/>
    </location>
</feature>
<evidence type="ECO:0000256" key="6">
    <source>
        <dbReference type="ARBA" id="ARBA00014679"/>
    </source>
</evidence>
<dbReference type="PANTHER" id="PTHR46417">
    <property type="entry name" value="TRNA (GUANINE-N(1)-)-METHYLTRANSFERASE"/>
    <property type="match status" value="1"/>
</dbReference>
<evidence type="ECO:0000256" key="15">
    <source>
        <dbReference type="HAMAP-Rule" id="MF_00605"/>
    </source>
</evidence>
<evidence type="ECO:0000256" key="3">
    <source>
        <dbReference type="ARBA" id="ARBA00007630"/>
    </source>
</evidence>
<evidence type="ECO:0000256" key="17">
    <source>
        <dbReference type="RuleBase" id="RU003464"/>
    </source>
</evidence>
<dbReference type="PIRSF" id="PIRSF000386">
    <property type="entry name" value="tRNA_mtase"/>
    <property type="match status" value="1"/>
</dbReference>
<proteinExistence type="inferred from homology"/>
<keyword evidence="22" id="KW-1185">Reference proteome</keyword>
<evidence type="ECO:0000256" key="4">
    <source>
        <dbReference type="ARBA" id="ARBA00011738"/>
    </source>
</evidence>
<sequence length="235" mass="26740">MKINFLTLFPNYFEPFINESIIKKAQDKDLVSFEVVDFRDFSRNKHRKVDDEIYGGGHGLLLQVEPIDLALNSLKDRGGVVVVVSPQGKQFTQQIASDLAKHSQITFISGRYEGFDERVIQMADYELSIGDFVLTGGELPSMVMADAIVRLLPGVIKTESHTYESFQGELGLLEHPQYSRPRSYTSVSDPSKTYDVPEVLFSGDHKKIQEWKDQAAWQKTAKNRPDIIERIKNEK</sequence>
<accession>A0A5B7XWP3</accession>
<dbReference type="GO" id="GO:0052906">
    <property type="term" value="F:tRNA (guanine(37)-N1)-methyltransferase activity"/>
    <property type="evidence" value="ECO:0007669"/>
    <property type="project" value="UniProtKB-UniRule"/>
</dbReference>
<evidence type="ECO:0000256" key="8">
    <source>
        <dbReference type="ARBA" id="ARBA00022603"/>
    </source>
</evidence>
<evidence type="ECO:0000313" key="20">
    <source>
        <dbReference type="EMBL" id="QDF65233.1"/>
    </source>
</evidence>
<comment type="subcellular location">
    <subcellularLocation>
        <location evidence="2 15 17">Cytoplasm</location>
    </subcellularLocation>
</comment>
<dbReference type="InterPro" id="IPR029028">
    <property type="entry name" value="Alpha/beta_knot_MTases"/>
</dbReference>
<dbReference type="Gene3D" id="3.40.1280.10">
    <property type="match status" value="1"/>
</dbReference>
<evidence type="ECO:0000256" key="5">
    <source>
        <dbReference type="ARBA" id="ARBA00012807"/>
    </source>
</evidence>
<dbReference type="EMBL" id="CP041147">
    <property type="protein sequence ID" value="QDF65233.1"/>
    <property type="molecule type" value="Genomic_DNA"/>
</dbReference>
<protein>
    <recommendedName>
        <fullName evidence="6 15">tRNA (guanine-N(1)-)-methyltransferase</fullName>
        <ecNumber evidence="5 15">2.1.1.228</ecNumber>
    </recommendedName>
    <alternativeName>
        <fullName evidence="12 15">M1G-methyltransferase</fullName>
    </alternativeName>
    <alternativeName>
        <fullName evidence="13 15">tRNA [GM37] methyltransferase</fullName>
    </alternativeName>
</protein>
<evidence type="ECO:0000256" key="9">
    <source>
        <dbReference type="ARBA" id="ARBA00022679"/>
    </source>
</evidence>
<reference evidence="20 22" key="1">
    <citation type="submission" date="2019-06" db="EMBL/GenBank/DDBJ databases">
        <title>Mycoplasma nasistruthionis sp. nov. str Ms03.</title>
        <authorList>
            <person name="Botes A."/>
        </authorList>
    </citation>
    <scope>NUCLEOTIDE SEQUENCE [LARGE SCALE GENOMIC DNA]</scope>
    <source>
        <strain evidence="20 22">Ms03</strain>
    </source>
</reference>
<evidence type="ECO:0000313" key="22">
    <source>
        <dbReference type="Proteomes" id="UP000315201"/>
    </source>
</evidence>
<keyword evidence="8 15" id="KW-0489">Methyltransferase</keyword>
<dbReference type="Proteomes" id="UP000315201">
    <property type="component" value="Chromosome"/>
</dbReference>